<dbReference type="PRINTS" id="PR00267">
    <property type="entry name" value="INTFRNREGFCT"/>
</dbReference>
<dbReference type="PANTHER" id="PTHR11949:SF17">
    <property type="entry name" value="IRF TRYPTOPHAN PENTAD REPEAT DOMAIN-CONTAINING PROTEIN"/>
    <property type="match status" value="1"/>
</dbReference>
<evidence type="ECO:0000313" key="3">
    <source>
        <dbReference type="EMBL" id="KAK3740019.1"/>
    </source>
</evidence>
<dbReference type="SMART" id="SM00348">
    <property type="entry name" value="IRF"/>
    <property type="match status" value="1"/>
</dbReference>
<organism evidence="3 4">
    <name type="scientific">Elysia crispata</name>
    <name type="common">lettuce slug</name>
    <dbReference type="NCBI Taxonomy" id="231223"/>
    <lineage>
        <taxon>Eukaryota</taxon>
        <taxon>Metazoa</taxon>
        <taxon>Spiralia</taxon>
        <taxon>Lophotrochozoa</taxon>
        <taxon>Mollusca</taxon>
        <taxon>Gastropoda</taxon>
        <taxon>Heterobranchia</taxon>
        <taxon>Euthyneura</taxon>
        <taxon>Panpulmonata</taxon>
        <taxon>Sacoglossa</taxon>
        <taxon>Placobranchoidea</taxon>
        <taxon>Plakobranchidae</taxon>
        <taxon>Elysia</taxon>
    </lineage>
</organism>
<dbReference type="EMBL" id="JAWDGP010006494">
    <property type="protein sequence ID" value="KAK3740019.1"/>
    <property type="molecule type" value="Genomic_DNA"/>
</dbReference>
<dbReference type="InterPro" id="IPR001346">
    <property type="entry name" value="Interferon_reg_fact_DNA-bd_dom"/>
</dbReference>
<dbReference type="AlphaFoldDB" id="A0AAE0YBP1"/>
<keyword evidence="4" id="KW-1185">Reference proteome</keyword>
<reference evidence="3" key="1">
    <citation type="journal article" date="2023" name="G3 (Bethesda)">
        <title>A reference genome for the long-term kleptoplast-retaining sea slug Elysia crispata morphotype clarki.</title>
        <authorList>
            <person name="Eastman K.E."/>
            <person name="Pendleton A.L."/>
            <person name="Shaikh M.A."/>
            <person name="Suttiyut T."/>
            <person name="Ogas R."/>
            <person name="Tomko P."/>
            <person name="Gavelis G."/>
            <person name="Widhalm J.R."/>
            <person name="Wisecaver J.H."/>
        </authorList>
    </citation>
    <scope>NUCLEOTIDE SEQUENCE</scope>
    <source>
        <strain evidence="3">ECLA1</strain>
    </source>
</reference>
<protein>
    <recommendedName>
        <fullName evidence="2">IRF tryptophan pentad repeat domain-containing protein</fullName>
    </recommendedName>
</protein>
<evidence type="ECO:0000256" key="1">
    <source>
        <dbReference type="SAM" id="MobiDB-lite"/>
    </source>
</evidence>
<accession>A0AAE0YBP1</accession>
<dbReference type="SUPFAM" id="SSF46785">
    <property type="entry name" value="Winged helix' DNA-binding domain"/>
    <property type="match status" value="1"/>
</dbReference>
<dbReference type="Proteomes" id="UP001283361">
    <property type="component" value="Unassembled WGS sequence"/>
</dbReference>
<feature type="compositionally biased region" description="Polar residues" evidence="1">
    <location>
        <begin position="250"/>
        <end position="264"/>
    </location>
</feature>
<dbReference type="Pfam" id="PF00605">
    <property type="entry name" value="IRF"/>
    <property type="match status" value="1"/>
</dbReference>
<dbReference type="Gene3D" id="1.10.10.10">
    <property type="entry name" value="Winged helix-like DNA-binding domain superfamily/Winged helix DNA-binding domain"/>
    <property type="match status" value="1"/>
</dbReference>
<feature type="compositionally biased region" description="Polar residues" evidence="1">
    <location>
        <begin position="34"/>
        <end position="45"/>
    </location>
</feature>
<evidence type="ECO:0000313" key="4">
    <source>
        <dbReference type="Proteomes" id="UP001283361"/>
    </source>
</evidence>
<evidence type="ECO:0000259" key="2">
    <source>
        <dbReference type="PROSITE" id="PS51507"/>
    </source>
</evidence>
<dbReference type="InterPro" id="IPR036390">
    <property type="entry name" value="WH_DNA-bd_sf"/>
</dbReference>
<feature type="region of interest" description="Disordered" evidence="1">
    <location>
        <begin position="177"/>
        <end position="264"/>
    </location>
</feature>
<dbReference type="InterPro" id="IPR036388">
    <property type="entry name" value="WH-like_DNA-bd_sf"/>
</dbReference>
<dbReference type="PROSITE" id="PS51507">
    <property type="entry name" value="IRF_2"/>
    <property type="match status" value="1"/>
</dbReference>
<dbReference type="GO" id="GO:0000981">
    <property type="term" value="F:DNA-binding transcription factor activity, RNA polymerase II-specific"/>
    <property type="evidence" value="ECO:0007669"/>
    <property type="project" value="TreeGrafter"/>
</dbReference>
<name>A0AAE0YBP1_9GAST</name>
<dbReference type="GO" id="GO:0000978">
    <property type="term" value="F:RNA polymerase II cis-regulatory region sequence-specific DNA binding"/>
    <property type="evidence" value="ECO:0007669"/>
    <property type="project" value="TreeGrafter"/>
</dbReference>
<gene>
    <name evidence="3" type="ORF">RRG08_005291</name>
</gene>
<comment type="caution">
    <text evidence="3">The sequence shown here is derived from an EMBL/GenBank/DDBJ whole genome shotgun (WGS) entry which is preliminary data.</text>
</comment>
<feature type="compositionally biased region" description="Basic residues" evidence="1">
    <location>
        <begin position="202"/>
        <end position="220"/>
    </location>
</feature>
<dbReference type="PANTHER" id="PTHR11949">
    <property type="entry name" value="INTERFERON REGULATORY FACTOR"/>
    <property type="match status" value="1"/>
</dbReference>
<sequence>MPIRQSRTAVKDTRVAMPQRKMNLQHKASKGESHSVTSSSASGMATRTRGRQHSKQLLQQHHQQRRSPPGQYLQDSVFRQQTDTGTASASRPLRMSQWLMTLLDGGEVSGLKWENREKKEFSICWVHKSNHNFDQATHSDIFSRYAIYRGQPSTCFSTKKASFRCALNSLKDVEQLTKEGAKRGPHATRTFRFLSPSDPKYGKNRGKHKSSNSKKGKKRTVTPQRKSPLSSTSNSWSLESASPSPPPSPRTNSDQSSCSPNHFSSITEPEYVTMIYSSTQNTMELDHMSGILQADWTSSCLEPVEERMSATHAMSPDDSQKAQVTFLTNADGITSVSAPMSGKISPPVEVKFSIPPEDQIVSTRVEVEPNIQSGGVVKGLPNFSELGVSDTYTPEEILVNKQLVCGGEVKVREGKSFALPIPIEMTQFMYSMIQQAQMPSQDAVCATQEDGFPGSSTSLPNSNNQTNLPQEYNDFDLGQTLEIRDGSVSNQDLYNPKYKAFTPQEDYGRLFENPSTETTEVKSSSFDVSTAYSNAVALLNDPLTCTVSGGITVQDALGPQVITEIQPSLTVPLPVEIQQIEQPDSLPLPDIEEEEWPDLFQMGQI</sequence>
<proteinExistence type="predicted"/>
<feature type="compositionally biased region" description="Low complexity" evidence="1">
    <location>
        <begin position="227"/>
        <end position="242"/>
    </location>
</feature>
<feature type="domain" description="IRF tryptophan pentad repeat" evidence="2">
    <location>
        <begin position="92"/>
        <end position="195"/>
    </location>
</feature>
<feature type="region of interest" description="Disordered" evidence="1">
    <location>
        <begin position="1"/>
        <end position="72"/>
    </location>
</feature>
<dbReference type="GO" id="GO:0005634">
    <property type="term" value="C:nucleus"/>
    <property type="evidence" value="ECO:0007669"/>
    <property type="project" value="TreeGrafter"/>
</dbReference>